<evidence type="ECO:0000313" key="1">
    <source>
        <dbReference type="EMBL" id="AXB41754.1"/>
    </source>
</evidence>
<gene>
    <name evidence="1" type="ORF">A4R43_03810</name>
</gene>
<dbReference type="AlphaFoldDB" id="A0A344L130"/>
<protein>
    <submittedName>
        <fullName evidence="1">Uncharacterized protein</fullName>
    </submittedName>
</protein>
<accession>A0A344L130</accession>
<name>A0A344L130_9PSEU</name>
<reference evidence="1 2" key="1">
    <citation type="submission" date="2016-04" db="EMBL/GenBank/DDBJ databases">
        <title>Complete genome sequence and analysis of deep-sea sediment isolate, Amycolatopsis sp. WP1.</title>
        <authorList>
            <person name="Wang H."/>
            <person name="Chen S."/>
            <person name="Wu Q."/>
        </authorList>
    </citation>
    <scope>NUCLEOTIDE SEQUENCE [LARGE SCALE GENOMIC DNA]</scope>
    <source>
        <strain evidence="1 2">WP1</strain>
    </source>
</reference>
<dbReference type="RefSeq" id="WP_113691024.1">
    <property type="nucleotide sequence ID" value="NZ_CP015163.1"/>
</dbReference>
<keyword evidence="2" id="KW-1185">Reference proteome</keyword>
<organism evidence="1 2">
    <name type="scientific">Amycolatopsis albispora</name>
    <dbReference type="NCBI Taxonomy" id="1804986"/>
    <lineage>
        <taxon>Bacteria</taxon>
        <taxon>Bacillati</taxon>
        <taxon>Actinomycetota</taxon>
        <taxon>Actinomycetes</taxon>
        <taxon>Pseudonocardiales</taxon>
        <taxon>Pseudonocardiaceae</taxon>
        <taxon>Amycolatopsis</taxon>
    </lineage>
</organism>
<sequence>MDAALARAAAAALDESSTVDELVELTDAETAHGEPRPRMEIAPTPGIARVQVSLGPAAVFGAATSRSL</sequence>
<dbReference type="Proteomes" id="UP000250434">
    <property type="component" value="Chromosome"/>
</dbReference>
<evidence type="ECO:0000313" key="2">
    <source>
        <dbReference type="Proteomes" id="UP000250434"/>
    </source>
</evidence>
<proteinExistence type="predicted"/>
<dbReference type="KEGG" id="aab:A4R43_03810"/>
<dbReference type="EMBL" id="CP015163">
    <property type="protein sequence ID" value="AXB41754.1"/>
    <property type="molecule type" value="Genomic_DNA"/>
</dbReference>